<proteinExistence type="predicted"/>
<protein>
    <submittedName>
        <fullName evidence="1">Uncharacterized protein</fullName>
    </submittedName>
</protein>
<keyword evidence="2" id="KW-1185">Reference proteome</keyword>
<dbReference type="Proteomes" id="UP000199608">
    <property type="component" value="Unassembled WGS sequence"/>
</dbReference>
<organism evidence="1 2">
    <name type="scientific">Desulfobacula phenolica</name>
    <dbReference type="NCBI Taxonomy" id="90732"/>
    <lineage>
        <taxon>Bacteria</taxon>
        <taxon>Pseudomonadati</taxon>
        <taxon>Thermodesulfobacteriota</taxon>
        <taxon>Desulfobacteria</taxon>
        <taxon>Desulfobacterales</taxon>
        <taxon>Desulfobacteraceae</taxon>
        <taxon>Desulfobacula</taxon>
    </lineage>
</organism>
<evidence type="ECO:0000313" key="2">
    <source>
        <dbReference type="Proteomes" id="UP000199608"/>
    </source>
</evidence>
<sequence>MESEHQISDSEGNLLHMQKSDMPAFEKCLSNGHKEFIQQCSFSLAENKPNYPVNVINNFLYVFKFLNDQWHVTDKPIRTLKKVVLKALFLILISRKPVNNKTDIIEKTAKMIEKTWIFCLSDFPFLERNEEKEIISLLPPPVQKSIESEFANLNFKEKISSNSFLQIYPGFVENLKRQYDVFRNNTGKYKFQDDLLLKVIFIGLIERGISEKYPGATVLLPFSCLLKEITKINSNILEQSSPPPVSRRVFFNVSKGCYISEKLFIKKISEGYKPLPGWAIWLFKAGEKLAAAGRKKKNIVLGLSLPTRAYAALFFLLGYETRNALQGMKNNNNDSKYFHNITRMEKNTPLLIWEKERWKRCYAKGVKTVQGQEMFSVSVPGTDNTRHDMYIPKGQIFRLREAVDPEREVGDHQLGYSMRGFDFFRNYYGQKDENLLKHLISCQSRFTVVGNKTLLKNEGDRLAISIKMIRKSKKNWLAGSLLDIVRFEPFLLSEFDLSRGTVLSPEAVNEYNAHPNLLVFDGSLSFLNHYDDLEADMKVIFLDRSEPHFSEACRVMLEQNYSDRENDDDMLLYDTLPETIEAVIFEE</sequence>
<gene>
    <name evidence="1" type="ORF">SAMN04487931_11092</name>
</gene>
<accession>A0A1H2J1L5</accession>
<name>A0A1H2J1L5_9BACT</name>
<evidence type="ECO:0000313" key="1">
    <source>
        <dbReference type="EMBL" id="SDU50289.1"/>
    </source>
</evidence>
<reference evidence="2" key="1">
    <citation type="submission" date="2016-10" db="EMBL/GenBank/DDBJ databases">
        <authorList>
            <person name="Varghese N."/>
            <person name="Submissions S."/>
        </authorList>
    </citation>
    <scope>NUCLEOTIDE SEQUENCE [LARGE SCALE GENOMIC DNA]</scope>
    <source>
        <strain evidence="2">DSM 3384</strain>
    </source>
</reference>
<dbReference type="EMBL" id="FNLL01000010">
    <property type="protein sequence ID" value="SDU50289.1"/>
    <property type="molecule type" value="Genomic_DNA"/>
</dbReference>
<dbReference type="AlphaFoldDB" id="A0A1H2J1L5"/>